<evidence type="ECO:0000256" key="6">
    <source>
        <dbReference type="ARBA" id="ARBA00022748"/>
    </source>
</evidence>
<dbReference type="PRINTS" id="PR01410">
    <property type="entry name" value="CCBIOGENESIS"/>
</dbReference>
<gene>
    <name evidence="14" type="ORF">HALTITAN_1076</name>
</gene>
<organism evidence="14 15">
    <name type="scientific">Vreelandella titanicae BH1</name>
    <dbReference type="NCBI Taxonomy" id="1204738"/>
    <lineage>
        <taxon>Bacteria</taxon>
        <taxon>Pseudomonadati</taxon>
        <taxon>Pseudomonadota</taxon>
        <taxon>Gammaproteobacteria</taxon>
        <taxon>Oceanospirillales</taxon>
        <taxon>Halomonadaceae</taxon>
        <taxon>Vreelandella</taxon>
    </lineage>
</organism>
<feature type="transmembrane region" description="Helical" evidence="11">
    <location>
        <begin position="569"/>
        <end position="594"/>
    </location>
</feature>
<dbReference type="InterPro" id="IPR003568">
    <property type="entry name" value="Cyt_c_biogenesis_CcmF"/>
</dbReference>
<dbReference type="AlphaFoldDB" id="L9UCN0"/>
<evidence type="ECO:0000313" key="14">
    <source>
        <dbReference type="EMBL" id="ELY21958.1"/>
    </source>
</evidence>
<evidence type="ECO:0000259" key="13">
    <source>
        <dbReference type="Pfam" id="PF16327"/>
    </source>
</evidence>
<evidence type="ECO:0000313" key="15">
    <source>
        <dbReference type="Proteomes" id="UP000011651"/>
    </source>
</evidence>
<dbReference type="Proteomes" id="UP000011651">
    <property type="component" value="Unassembled WGS sequence"/>
</dbReference>
<feature type="transmembrane region" description="Helical" evidence="11">
    <location>
        <begin position="506"/>
        <end position="524"/>
    </location>
</feature>
<evidence type="ECO:0000256" key="1">
    <source>
        <dbReference type="ARBA" id="ARBA00004429"/>
    </source>
</evidence>
<dbReference type="GO" id="GO:0020037">
    <property type="term" value="F:heme binding"/>
    <property type="evidence" value="ECO:0007669"/>
    <property type="project" value="InterPro"/>
</dbReference>
<feature type="transmembrane region" description="Helical" evidence="11">
    <location>
        <begin position="475"/>
        <end position="494"/>
    </location>
</feature>
<feature type="transmembrane region" description="Helical" evidence="11">
    <location>
        <begin position="330"/>
        <end position="346"/>
    </location>
</feature>
<feature type="domain" description="Cytochrome c-type biogenesis protein CcmF C-terminal" evidence="13">
    <location>
        <begin position="396"/>
        <end position="719"/>
    </location>
</feature>
<evidence type="ECO:0000256" key="2">
    <source>
        <dbReference type="ARBA" id="ARBA00009186"/>
    </source>
</evidence>
<dbReference type="Pfam" id="PF16327">
    <property type="entry name" value="CcmF_C"/>
    <property type="match status" value="1"/>
</dbReference>
<name>L9UCN0_9GAMM</name>
<dbReference type="Pfam" id="PF01578">
    <property type="entry name" value="Cytochrom_C_asm"/>
    <property type="match status" value="1"/>
</dbReference>
<evidence type="ECO:0000256" key="10">
    <source>
        <dbReference type="SAM" id="MobiDB-lite"/>
    </source>
</evidence>
<accession>L9UCN0</accession>
<feature type="transmembrane region" description="Helical" evidence="11">
    <location>
        <begin position="697"/>
        <end position="717"/>
    </location>
</feature>
<comment type="caution">
    <text evidence="14">The sequence shown here is derived from an EMBL/GenBank/DDBJ whole genome shotgun (WGS) entry which is preliminary data.</text>
</comment>
<reference evidence="14 15" key="1">
    <citation type="journal article" date="2013" name="Genome Announc.">
        <title>Draft Genome of the Marine Gammaproteobacterium Halomonas titanicae.</title>
        <authorList>
            <person name="Sanchez-Porro C."/>
            <person name="de la Haba R.R."/>
            <person name="Cruz-Hernandez N."/>
            <person name="Gonzalez J.M."/>
            <person name="Reyes-Guirao C."/>
            <person name="Navarro-Sampedro L."/>
            <person name="Carballo M."/>
            <person name="Ventosa A."/>
        </authorList>
    </citation>
    <scope>NUCLEOTIDE SEQUENCE [LARGE SCALE GENOMIC DNA]</scope>
    <source>
        <strain evidence="14 15">BH1</strain>
    </source>
</reference>
<feature type="transmembrane region" description="Helical" evidence="11">
    <location>
        <begin position="393"/>
        <end position="412"/>
    </location>
</feature>
<evidence type="ECO:0000256" key="8">
    <source>
        <dbReference type="ARBA" id="ARBA00023136"/>
    </source>
</evidence>
<comment type="similarity">
    <text evidence="2">Belongs to the CcmF/CycK/Ccl1/NrfE/CcsA family.</text>
</comment>
<feature type="transmembrane region" description="Helical" evidence="11">
    <location>
        <begin position="85"/>
        <end position="110"/>
    </location>
</feature>
<dbReference type="PATRIC" id="fig|1204738.3.peg.1612"/>
<keyword evidence="8 11" id="KW-0472">Membrane</keyword>
<sequence>MVVCTPIKCLRATMRTICPLKSPRHLKRRAIRQPTTRPKPRKWVNAWTKKAYPKQANTKTHRLTALPYRQCWFGAHMFIKMIPEIGHFALIIALLMAAVQAVMPLAGAATRRPLWMAYGQPMAVGQFVFIAIAYACLTASYMLDDFSVANVANNSNSLLPWYYKFSAVWGNHEGSVLLWSFMLAGWGCAASLFTGNLPRDMVARVMGVMGMVCVGFLLFILMTSNPFERLLPGMPQDGADLNPLLQDFGLVVHPPMLYMGYVGFSVVFAFAIAALMGGRLDAAWTRWARPWTNLAWAFLTVGIALGSWWAYYELGWGGWWFWDPVENASLLPWLTGTALVHSLAVTEKRGSFKSWTVLLAISTFSLSLMGTFLVRSGVLTSVHAFANDPARGFFILMLLAITVTLSLLVFALRAPRVSHKVGFNWLSRDALLLVNNIFLVIMTVTVLLGTVYPLILDSLGLGKISVGPPYFNTLFVPLTVLMCIFMGLGSVTRWKSMAARDLIRKLWLAGVAALVIGILMPLLYRGEWNLFVSLGIVSALWIVLPMVRDVFDKTRHASSFLAGVRKLSLAYWGMVLGHVGVAVTIVGVTVVSNYNIERNVRMSPGTTVEVAGYQFTMTELTERRGANFLADTSILQVQRGDSGSSFTMRPEKRLYLATGMPMTQVALRPGLFRDLYVAMGENLGDGSWAMRVQYKPFVRWLWLGALLMAFGGVLAVLDKRYRRTASTREAPKVASQDDSTQNSTQNGAREATA</sequence>
<keyword evidence="6" id="KW-0201">Cytochrome c-type biogenesis</keyword>
<dbReference type="GO" id="GO:0015232">
    <property type="term" value="F:heme transmembrane transporter activity"/>
    <property type="evidence" value="ECO:0007669"/>
    <property type="project" value="InterPro"/>
</dbReference>
<proteinExistence type="inferred from homology"/>
<evidence type="ECO:0000259" key="12">
    <source>
        <dbReference type="Pfam" id="PF01578"/>
    </source>
</evidence>
<protein>
    <submittedName>
        <fullName evidence="14">Cytochrome c-type biogenesis protein CcmF</fullName>
    </submittedName>
</protein>
<evidence type="ECO:0000256" key="9">
    <source>
        <dbReference type="ARBA" id="ARBA00037230"/>
    </source>
</evidence>
<dbReference type="InterPro" id="IPR003567">
    <property type="entry name" value="Cyt_c_biogenesis"/>
</dbReference>
<dbReference type="PANTHER" id="PTHR43653:SF1">
    <property type="entry name" value="CYTOCHROME C-TYPE BIOGENESIS PROTEIN CCMF"/>
    <property type="match status" value="1"/>
</dbReference>
<dbReference type="PRINTS" id="PR01411">
    <property type="entry name" value="CCMFBIOGNSIS"/>
</dbReference>
<dbReference type="EMBL" id="AOPO01000003">
    <property type="protein sequence ID" value="ELY21958.1"/>
    <property type="molecule type" value="Genomic_DNA"/>
</dbReference>
<feature type="transmembrane region" description="Helical" evidence="11">
    <location>
        <begin position="176"/>
        <end position="194"/>
    </location>
</feature>
<dbReference type="PANTHER" id="PTHR43653">
    <property type="entry name" value="CYTOCHROME C ASSEMBLY PROTEIN-RELATED"/>
    <property type="match status" value="1"/>
</dbReference>
<dbReference type="InterPro" id="IPR032523">
    <property type="entry name" value="CcmF_C"/>
</dbReference>
<feature type="compositionally biased region" description="Polar residues" evidence="10">
    <location>
        <begin position="736"/>
        <end position="747"/>
    </location>
</feature>
<evidence type="ECO:0000256" key="7">
    <source>
        <dbReference type="ARBA" id="ARBA00022989"/>
    </source>
</evidence>
<feature type="domain" description="Cytochrome c assembly protein" evidence="12">
    <location>
        <begin position="169"/>
        <end position="376"/>
    </location>
</feature>
<dbReference type="NCBIfam" id="NF007691">
    <property type="entry name" value="PRK10369.1"/>
    <property type="match status" value="1"/>
</dbReference>
<dbReference type="GO" id="GO:0017004">
    <property type="term" value="P:cytochrome complex assembly"/>
    <property type="evidence" value="ECO:0007669"/>
    <property type="project" value="UniProtKB-KW"/>
</dbReference>
<evidence type="ECO:0000256" key="5">
    <source>
        <dbReference type="ARBA" id="ARBA00022692"/>
    </source>
</evidence>
<feature type="transmembrane region" description="Helical" evidence="11">
    <location>
        <begin position="290"/>
        <end position="310"/>
    </location>
</feature>
<comment type="function">
    <text evidence="9">Required for the biogenesis of c-type cytochromes. Possible subunit of a heme lyase.</text>
</comment>
<keyword evidence="3" id="KW-1003">Cell membrane</keyword>
<feature type="transmembrane region" description="Helical" evidence="11">
    <location>
        <begin position="355"/>
        <end position="373"/>
    </location>
</feature>
<feature type="transmembrane region" description="Helical" evidence="11">
    <location>
        <begin position="258"/>
        <end position="278"/>
    </location>
</feature>
<keyword evidence="5 11" id="KW-0812">Transmembrane</keyword>
<evidence type="ECO:0000256" key="11">
    <source>
        <dbReference type="SAM" id="Phobius"/>
    </source>
</evidence>
<evidence type="ECO:0000256" key="4">
    <source>
        <dbReference type="ARBA" id="ARBA00022519"/>
    </source>
</evidence>
<feature type="region of interest" description="Disordered" evidence="10">
    <location>
        <begin position="727"/>
        <end position="753"/>
    </location>
</feature>
<feature type="transmembrane region" description="Helical" evidence="11">
    <location>
        <begin position="530"/>
        <end position="548"/>
    </location>
</feature>
<keyword evidence="4" id="KW-0997">Cell inner membrane</keyword>
<comment type="subcellular location">
    <subcellularLocation>
        <location evidence="1">Cell inner membrane</location>
        <topology evidence="1">Multi-pass membrane protein</topology>
    </subcellularLocation>
</comment>
<dbReference type="GO" id="GO:0005886">
    <property type="term" value="C:plasma membrane"/>
    <property type="evidence" value="ECO:0007669"/>
    <property type="project" value="UniProtKB-SubCell"/>
</dbReference>
<feature type="transmembrane region" description="Helical" evidence="11">
    <location>
        <begin position="122"/>
        <end position="143"/>
    </location>
</feature>
<dbReference type="NCBIfam" id="TIGR00353">
    <property type="entry name" value="nrfE"/>
    <property type="match status" value="1"/>
</dbReference>
<evidence type="ECO:0000256" key="3">
    <source>
        <dbReference type="ARBA" id="ARBA00022475"/>
    </source>
</evidence>
<keyword evidence="7 11" id="KW-1133">Transmembrane helix</keyword>
<feature type="transmembrane region" description="Helical" evidence="11">
    <location>
        <begin position="433"/>
        <end position="455"/>
    </location>
</feature>
<dbReference type="InterPro" id="IPR002541">
    <property type="entry name" value="Cyt_c_assembly"/>
</dbReference>
<feature type="transmembrane region" description="Helical" evidence="11">
    <location>
        <begin position="201"/>
        <end position="222"/>
    </location>
</feature>